<dbReference type="EMBL" id="CAJNOO010001864">
    <property type="protein sequence ID" value="CAF1208046.1"/>
    <property type="molecule type" value="Genomic_DNA"/>
</dbReference>
<dbReference type="AlphaFoldDB" id="A0A814TR52"/>
<comment type="caution">
    <text evidence="1">The sequence shown here is derived from an EMBL/GenBank/DDBJ whole genome shotgun (WGS) entry which is preliminary data.</text>
</comment>
<dbReference type="Proteomes" id="UP000663882">
    <property type="component" value="Unassembled WGS sequence"/>
</dbReference>
<organism evidence="1 3">
    <name type="scientific">Rotaria sordida</name>
    <dbReference type="NCBI Taxonomy" id="392033"/>
    <lineage>
        <taxon>Eukaryota</taxon>
        <taxon>Metazoa</taxon>
        <taxon>Spiralia</taxon>
        <taxon>Gnathifera</taxon>
        <taxon>Rotifera</taxon>
        <taxon>Eurotatoria</taxon>
        <taxon>Bdelloidea</taxon>
        <taxon>Philodinida</taxon>
        <taxon>Philodinidae</taxon>
        <taxon>Rotaria</taxon>
    </lineage>
</organism>
<evidence type="ECO:0000313" key="2">
    <source>
        <dbReference type="EMBL" id="CAF1208046.1"/>
    </source>
</evidence>
<accession>A0A814TR52</accession>
<evidence type="ECO:0000313" key="1">
    <source>
        <dbReference type="EMBL" id="CAF1164829.1"/>
    </source>
</evidence>
<protein>
    <submittedName>
        <fullName evidence="1">Uncharacterized protein</fullName>
    </submittedName>
</protein>
<sequence length="94" mass="10570">MYIRSNPGFQEKVVKSVEMEIIKRQPTILSTICTTTTPSPVHTNSIDSQLTTSKGPLLYCFDISQNFLTLLATPYELDEYMPSKVPFSGHDDVL</sequence>
<dbReference type="Proteomes" id="UP000663889">
    <property type="component" value="Unassembled WGS sequence"/>
</dbReference>
<evidence type="ECO:0000313" key="3">
    <source>
        <dbReference type="Proteomes" id="UP000663889"/>
    </source>
</evidence>
<reference evidence="1" key="1">
    <citation type="submission" date="2021-02" db="EMBL/GenBank/DDBJ databases">
        <authorList>
            <person name="Nowell W R."/>
        </authorList>
    </citation>
    <scope>NUCLEOTIDE SEQUENCE</scope>
</reference>
<gene>
    <name evidence="2" type="ORF">RFH988_LOCUS24973</name>
    <name evidence="1" type="ORF">SEV965_LOCUS19179</name>
</gene>
<name>A0A814TR52_9BILA</name>
<dbReference type="EMBL" id="CAJNOU010001181">
    <property type="protein sequence ID" value="CAF1164829.1"/>
    <property type="molecule type" value="Genomic_DNA"/>
</dbReference>
<proteinExistence type="predicted"/>